<dbReference type="PANTHER" id="PTHR46246">
    <property type="entry name" value="GUANOSINE-3',5'-BIS(DIPHOSPHATE) 3'-PYROPHOSPHOHYDROLASE MESH1"/>
    <property type="match status" value="1"/>
</dbReference>
<dbReference type="Pfam" id="PF13328">
    <property type="entry name" value="HD_4"/>
    <property type="match status" value="1"/>
</dbReference>
<evidence type="ECO:0000313" key="3">
    <source>
        <dbReference type="Proteomes" id="UP001364224"/>
    </source>
</evidence>
<dbReference type="Proteomes" id="UP001364224">
    <property type="component" value="Unassembled WGS sequence"/>
</dbReference>
<sequence>MKEWIAVLRAADATARWHVHQRRKGAAQEPYINHLLEVASLIADATHGQDPELVIAALLHDAVEDQEVPFELIAREFGDRVAAIVAEVTDDKSLDKAERKRLQVEHAPKKTEAAKLIKLADKTSNVRAIAFAPSPDWSVRRRLEYIDWAKKVVQGLRGASPWLEEQFDRAVENAERSLAVPKSRT</sequence>
<feature type="domain" description="HD" evidence="1">
    <location>
        <begin position="31"/>
        <end position="126"/>
    </location>
</feature>
<dbReference type="InterPro" id="IPR052194">
    <property type="entry name" value="MESH1"/>
</dbReference>
<reference evidence="2 3" key="1">
    <citation type="submission" date="2024-02" db="EMBL/GenBank/DDBJ databases">
        <title>Adaptive strategies in a cosmopolitan and abundant soil bacterium.</title>
        <authorList>
            <person name="Carini P."/>
        </authorList>
    </citation>
    <scope>NUCLEOTIDE SEQUENCE [LARGE SCALE GENOMIC DNA]</scope>
    <source>
        <strain evidence="2 3">AZCC 1608</strain>
    </source>
</reference>
<comment type="caution">
    <text evidence="2">The sequence shown here is derived from an EMBL/GenBank/DDBJ whole genome shotgun (WGS) entry which is preliminary data.</text>
</comment>
<keyword evidence="2" id="KW-0378">Hydrolase</keyword>
<dbReference type="PROSITE" id="PS51831">
    <property type="entry name" value="HD"/>
    <property type="match status" value="1"/>
</dbReference>
<dbReference type="GO" id="GO:0016787">
    <property type="term" value="F:hydrolase activity"/>
    <property type="evidence" value="ECO:0007669"/>
    <property type="project" value="UniProtKB-KW"/>
</dbReference>
<evidence type="ECO:0000313" key="2">
    <source>
        <dbReference type="EMBL" id="MEH2560156.1"/>
    </source>
</evidence>
<organism evidence="2 3">
    <name type="scientific">Bradyrhizobium algeriense</name>
    <dbReference type="NCBI Taxonomy" id="634784"/>
    <lineage>
        <taxon>Bacteria</taxon>
        <taxon>Pseudomonadati</taxon>
        <taxon>Pseudomonadota</taxon>
        <taxon>Alphaproteobacteria</taxon>
        <taxon>Hyphomicrobiales</taxon>
        <taxon>Nitrobacteraceae</taxon>
        <taxon>Bradyrhizobium</taxon>
    </lineage>
</organism>
<dbReference type="EMBL" id="JAZHRV010000001">
    <property type="protein sequence ID" value="MEH2560156.1"/>
    <property type="molecule type" value="Genomic_DNA"/>
</dbReference>
<dbReference type="RefSeq" id="WP_334489023.1">
    <property type="nucleotide sequence ID" value="NZ_JAZHRV010000001.1"/>
</dbReference>
<gene>
    <name evidence="2" type="ORF">V1286_007685</name>
</gene>
<evidence type="ECO:0000259" key="1">
    <source>
        <dbReference type="PROSITE" id="PS51831"/>
    </source>
</evidence>
<proteinExistence type="predicted"/>
<dbReference type="InterPro" id="IPR003607">
    <property type="entry name" value="HD/PDEase_dom"/>
</dbReference>
<protein>
    <submittedName>
        <fullName evidence="2">(P)ppGpp synthase/HD superfamily hydrolase</fullName>
    </submittedName>
</protein>
<name>A0ABU8BNL9_9BRAD</name>
<dbReference type="Gene3D" id="1.10.3210.10">
    <property type="entry name" value="Hypothetical protein af1432"/>
    <property type="match status" value="1"/>
</dbReference>
<accession>A0ABU8BNL9</accession>
<dbReference type="PANTHER" id="PTHR46246:SF1">
    <property type="entry name" value="GUANOSINE-3',5'-BIS(DIPHOSPHATE) 3'-PYROPHOSPHOHYDROLASE MESH1"/>
    <property type="match status" value="1"/>
</dbReference>
<dbReference type="SUPFAM" id="SSF109604">
    <property type="entry name" value="HD-domain/PDEase-like"/>
    <property type="match status" value="1"/>
</dbReference>
<keyword evidence="3" id="KW-1185">Reference proteome</keyword>
<dbReference type="CDD" id="cd00077">
    <property type="entry name" value="HDc"/>
    <property type="match status" value="1"/>
</dbReference>
<dbReference type="InterPro" id="IPR006674">
    <property type="entry name" value="HD_domain"/>
</dbReference>
<dbReference type="SMART" id="SM00471">
    <property type="entry name" value="HDc"/>
    <property type="match status" value="1"/>
</dbReference>